<evidence type="ECO:0000313" key="5">
    <source>
        <dbReference type="Proteomes" id="UP000192288"/>
    </source>
</evidence>
<name>A0A1X0VF59_LEUPS</name>
<dbReference type="GeneID" id="97229971"/>
<dbReference type="STRING" id="33968.BMS77_03650"/>
<dbReference type="SUPFAM" id="SSF53697">
    <property type="entry name" value="SIS domain"/>
    <property type="match status" value="1"/>
</dbReference>
<dbReference type="GO" id="GO:0003700">
    <property type="term" value="F:DNA-binding transcription factor activity"/>
    <property type="evidence" value="ECO:0007669"/>
    <property type="project" value="InterPro"/>
</dbReference>
<dbReference type="InterPro" id="IPR036388">
    <property type="entry name" value="WH-like_DNA-bd_sf"/>
</dbReference>
<gene>
    <name evidence="4" type="ORF">BMR96_02535</name>
</gene>
<evidence type="ECO:0000256" key="1">
    <source>
        <dbReference type="ARBA" id="ARBA00023015"/>
    </source>
</evidence>
<keyword evidence="2" id="KW-0238">DNA-binding</keyword>
<dbReference type="GO" id="GO:1901135">
    <property type="term" value="P:carbohydrate derivative metabolic process"/>
    <property type="evidence" value="ECO:0007669"/>
    <property type="project" value="InterPro"/>
</dbReference>
<protein>
    <submittedName>
        <fullName evidence="4">Transcriptional regulator</fullName>
    </submittedName>
</protein>
<dbReference type="Gene3D" id="1.10.10.10">
    <property type="entry name" value="Winged helix-like DNA-binding domain superfamily/Winged helix DNA-binding domain"/>
    <property type="match status" value="1"/>
</dbReference>
<dbReference type="InterPro" id="IPR001347">
    <property type="entry name" value="SIS_dom"/>
</dbReference>
<dbReference type="PROSITE" id="PS51071">
    <property type="entry name" value="HTH_RPIR"/>
    <property type="match status" value="1"/>
</dbReference>
<organism evidence="4 5">
    <name type="scientific">Leuconostoc pseudomesenteroides</name>
    <dbReference type="NCBI Taxonomy" id="33968"/>
    <lineage>
        <taxon>Bacteria</taxon>
        <taxon>Bacillati</taxon>
        <taxon>Bacillota</taxon>
        <taxon>Bacilli</taxon>
        <taxon>Lactobacillales</taxon>
        <taxon>Lactobacillaceae</taxon>
        <taxon>Leuconostoc</taxon>
    </lineage>
</organism>
<proteinExistence type="predicted"/>
<dbReference type="InterPro" id="IPR000281">
    <property type="entry name" value="HTH_RpiR"/>
</dbReference>
<dbReference type="EMBL" id="MPLS01000005">
    <property type="protein sequence ID" value="ORI98377.1"/>
    <property type="molecule type" value="Genomic_DNA"/>
</dbReference>
<evidence type="ECO:0000313" key="4">
    <source>
        <dbReference type="EMBL" id="ORI98377.1"/>
    </source>
</evidence>
<dbReference type="RefSeq" id="WP_004910831.1">
    <property type="nucleotide sequence ID" value="NZ_MPLS01000005.1"/>
</dbReference>
<dbReference type="InterPro" id="IPR047640">
    <property type="entry name" value="RpiR-like"/>
</dbReference>
<dbReference type="GO" id="GO:0003677">
    <property type="term" value="F:DNA binding"/>
    <property type="evidence" value="ECO:0007669"/>
    <property type="project" value="UniProtKB-KW"/>
</dbReference>
<dbReference type="SUPFAM" id="SSF46689">
    <property type="entry name" value="Homeodomain-like"/>
    <property type="match status" value="1"/>
</dbReference>
<dbReference type="InterPro" id="IPR035472">
    <property type="entry name" value="RpiR-like_SIS"/>
</dbReference>
<dbReference type="AlphaFoldDB" id="A0A1X0VF59"/>
<keyword evidence="3" id="KW-0804">Transcription</keyword>
<reference evidence="4 5" key="1">
    <citation type="journal article" date="2017" name="Front. Microbiol.">
        <title>Genomic Characterization of Dairy Associated Leuconostoc Species and Diversity of Leuconostocs in Undefined Mixed Mesophilic Starter Cultures.</title>
        <authorList>
            <person name="Frantzen C.A."/>
            <person name="Kot W."/>
            <person name="Pedersen T.B."/>
            <person name="Ardo Y.M."/>
            <person name="Broadbent J.R."/>
            <person name="Neve H."/>
            <person name="Hansen L.H."/>
            <person name="Dal Bello F."/>
            <person name="Ostlie H.M."/>
            <person name="Kleppen H.P."/>
            <person name="Vogensen F.K."/>
            <person name="Holo H."/>
        </authorList>
    </citation>
    <scope>NUCLEOTIDE SEQUENCE [LARGE SCALE GENOMIC DNA]</scope>
    <source>
        <strain evidence="4 5">LMGCF08</strain>
    </source>
</reference>
<dbReference type="Pfam" id="PF01418">
    <property type="entry name" value="HTH_6"/>
    <property type="match status" value="1"/>
</dbReference>
<sequence length="283" mass="31292">MPKNIITQLRVQRKQYNTTEQKLIDYIIHNVSQAQEATIQEMSDGSGVSTATISRFVKKIGFDSFRDFSVDLARISVQKSPVEFFGEIVDTDDTVAIAQKVFRGAENALAATVNNLTIDQLEQATQCLISARRVGFFGIGGSSIVAFNAYHKFLRTPIDVIAHPDYDVQLMQAVRLDHTDVAVVISHSGRNKDTLLIAQKLSENHVKIIAITSFPDSPLAKLADLVLLSLAEEVNFRSESMSSLIAQITIIDTLFTLVGSQLSEDTQSVVDTMRDTIEETRAQ</sequence>
<evidence type="ECO:0000256" key="2">
    <source>
        <dbReference type="ARBA" id="ARBA00023125"/>
    </source>
</evidence>
<dbReference type="eggNOG" id="COG1737">
    <property type="taxonomic scope" value="Bacteria"/>
</dbReference>
<dbReference type="Pfam" id="PF01380">
    <property type="entry name" value="SIS"/>
    <property type="match status" value="1"/>
</dbReference>
<dbReference type="CDD" id="cd05013">
    <property type="entry name" value="SIS_RpiR"/>
    <property type="match status" value="1"/>
</dbReference>
<dbReference type="PROSITE" id="PS51464">
    <property type="entry name" value="SIS"/>
    <property type="match status" value="1"/>
</dbReference>
<keyword evidence="1" id="KW-0805">Transcription regulation</keyword>
<dbReference type="InterPro" id="IPR009057">
    <property type="entry name" value="Homeodomain-like_sf"/>
</dbReference>
<dbReference type="Proteomes" id="UP000192288">
    <property type="component" value="Unassembled WGS sequence"/>
</dbReference>
<comment type="caution">
    <text evidence="4">The sequence shown here is derived from an EMBL/GenBank/DDBJ whole genome shotgun (WGS) entry which is preliminary data.</text>
</comment>
<dbReference type="GO" id="GO:0097367">
    <property type="term" value="F:carbohydrate derivative binding"/>
    <property type="evidence" value="ECO:0007669"/>
    <property type="project" value="InterPro"/>
</dbReference>
<evidence type="ECO:0000256" key="3">
    <source>
        <dbReference type="ARBA" id="ARBA00023163"/>
    </source>
</evidence>
<dbReference type="PANTHER" id="PTHR30514:SF1">
    <property type="entry name" value="HTH-TYPE TRANSCRIPTIONAL REGULATOR HEXR-RELATED"/>
    <property type="match status" value="1"/>
</dbReference>
<dbReference type="InterPro" id="IPR046348">
    <property type="entry name" value="SIS_dom_sf"/>
</dbReference>
<dbReference type="PANTHER" id="PTHR30514">
    <property type="entry name" value="GLUCOKINASE"/>
    <property type="match status" value="1"/>
</dbReference>
<accession>A0A1X0VF59</accession>
<dbReference type="Gene3D" id="3.40.50.10490">
    <property type="entry name" value="Glucose-6-phosphate isomerase like protein, domain 1"/>
    <property type="match status" value="1"/>
</dbReference>